<dbReference type="InterPro" id="IPR043472">
    <property type="entry name" value="Macro_dom-like"/>
</dbReference>
<dbReference type="PANTHER" id="PTHR35596:SF1">
    <property type="entry name" value="MICROBIAL-TYPE PARG CATALYTIC DOMAIN-CONTAINING PROTEIN"/>
    <property type="match status" value="1"/>
</dbReference>
<dbReference type="Gene3D" id="3.40.220.10">
    <property type="entry name" value="Leucine Aminopeptidase, subunit E, domain 1"/>
    <property type="match status" value="1"/>
</dbReference>
<reference evidence="2 3" key="1">
    <citation type="submission" date="2024-10" db="EMBL/GenBank/DDBJ databases">
        <title>The Natural Products Discovery Center: Release of the First 8490 Sequenced Strains for Exploring Actinobacteria Biosynthetic Diversity.</title>
        <authorList>
            <person name="Kalkreuter E."/>
            <person name="Kautsar S.A."/>
            <person name="Yang D."/>
            <person name="Bader C.D."/>
            <person name="Teijaro C.N."/>
            <person name="Fluegel L."/>
            <person name="Davis C.M."/>
            <person name="Simpson J.R."/>
            <person name="Lauterbach L."/>
            <person name="Steele A.D."/>
            <person name="Gui C."/>
            <person name="Meng S."/>
            <person name="Li G."/>
            <person name="Viehrig K."/>
            <person name="Ye F."/>
            <person name="Su P."/>
            <person name="Kiefer A.F."/>
            <person name="Nichols A."/>
            <person name="Cepeda A.J."/>
            <person name="Yan W."/>
            <person name="Fan B."/>
            <person name="Jiang Y."/>
            <person name="Adhikari A."/>
            <person name="Zheng C.-J."/>
            <person name="Schuster L."/>
            <person name="Cowan T.M."/>
            <person name="Smanski M.J."/>
            <person name="Chevrette M.G."/>
            <person name="De Carvalho L.P.S."/>
            <person name="Shen B."/>
        </authorList>
    </citation>
    <scope>NUCLEOTIDE SEQUENCE [LARGE SCALE GENOMIC DNA]</scope>
    <source>
        <strain evidence="2 3">NPDC000087</strain>
    </source>
</reference>
<gene>
    <name evidence="2" type="ORF">ACFY35_02705</name>
</gene>
<evidence type="ECO:0000313" key="3">
    <source>
        <dbReference type="Proteomes" id="UP001602245"/>
    </source>
</evidence>
<organism evidence="2 3">
    <name type="scientific">Paractinoplanes globisporus</name>
    <dbReference type="NCBI Taxonomy" id="113565"/>
    <lineage>
        <taxon>Bacteria</taxon>
        <taxon>Bacillati</taxon>
        <taxon>Actinomycetota</taxon>
        <taxon>Actinomycetes</taxon>
        <taxon>Micromonosporales</taxon>
        <taxon>Micromonosporaceae</taxon>
        <taxon>Paractinoplanes</taxon>
    </lineage>
</organism>
<evidence type="ECO:0000256" key="1">
    <source>
        <dbReference type="SAM" id="MobiDB-lite"/>
    </source>
</evidence>
<sequence>MAAVPEILARRAGRVLDVAAAHGHRRLLLGAWGCGVFGNDPATVAAASRPHCTTGHGSTTSRSPRPYRDSPRTVATARRGQQARASAHRSKPI</sequence>
<name>A0ABW6W4U6_9ACTN</name>
<dbReference type="NCBIfam" id="TIGR02452">
    <property type="entry name" value="TIGR02452 family protein"/>
    <property type="match status" value="1"/>
</dbReference>
<feature type="region of interest" description="Disordered" evidence="1">
    <location>
        <begin position="48"/>
        <end position="93"/>
    </location>
</feature>
<protein>
    <submittedName>
        <fullName evidence="2">TIGR02452 family protein</fullName>
    </submittedName>
</protein>
<accession>A0ABW6W4U6</accession>
<dbReference type="Proteomes" id="UP001602245">
    <property type="component" value="Unassembled WGS sequence"/>
</dbReference>
<dbReference type="PANTHER" id="PTHR35596">
    <property type="entry name" value="DUF2263 DOMAIN-CONTAINING PROTEIN"/>
    <property type="match status" value="1"/>
</dbReference>
<keyword evidence="3" id="KW-1185">Reference proteome</keyword>
<evidence type="ECO:0000313" key="2">
    <source>
        <dbReference type="EMBL" id="MFF5288319.1"/>
    </source>
</evidence>
<proteinExistence type="predicted"/>
<comment type="caution">
    <text evidence="2">The sequence shown here is derived from an EMBL/GenBank/DDBJ whole genome shotgun (WGS) entry which is preliminary data.</text>
</comment>
<dbReference type="EMBL" id="JBIAZU010000001">
    <property type="protein sequence ID" value="MFF5288319.1"/>
    <property type="molecule type" value="Genomic_DNA"/>
</dbReference>
<dbReference type="RefSeq" id="WP_245577206.1">
    <property type="nucleotide sequence ID" value="NZ_JBIAZU010000001.1"/>
</dbReference>
<dbReference type="InterPro" id="IPR012664">
    <property type="entry name" value="CHP02452"/>
</dbReference>